<gene>
    <name evidence="1" type="ORF">Ssi02_65630</name>
</gene>
<keyword evidence="2" id="KW-1185">Reference proteome</keyword>
<comment type="caution">
    <text evidence="1">The sequence shown here is derived from an EMBL/GenBank/DDBJ whole genome shotgun (WGS) entry which is preliminary data.</text>
</comment>
<sequence length="474" mass="51971">MPVVLAMHFPWGRYHATPWGRYVNEGLVEVPPSPWRLLRALYSAWQMRAPELEERVVLSLLAALAVPPSYRLPPYRVSHSRHYYPDSKHRSGSVSTDKAVDAFAVLDGDQTIYAVWPVELNPEQWEALARLAKSIPYIGRADSTCEIQALDRVPQEAVGHAQAEPIGLDDDALGWQHQAVEVLCPTLPLDLDALVQRPVEVRAAKLLFPKNTRKLTYAVPVPSDPVRSVVHSGTDVSVVRLAVSGVRQPRLAHAVPLMDAVRGACIKILTRQAGTSDSLLAGKSADGKPLAGGHRHAHFLPYDTDGNGRIDEIVVWSPGGLTAQEVGALDVLARRGVGVPEGVSGPRDLRVLVTDSGGEELLPGEWTRPARRWRSVTPFVPSRHRKRRQNGEAYLHEEVTRELAYRGEAVGRVSVQEGEGSAFVGFVRRRWRDRTSSALRSGHALALEFAEPVGGPIVLGHLSHFGLGLFQAMG</sequence>
<evidence type="ECO:0000313" key="1">
    <source>
        <dbReference type="EMBL" id="GII96332.1"/>
    </source>
</evidence>
<evidence type="ECO:0008006" key="3">
    <source>
        <dbReference type="Google" id="ProtNLM"/>
    </source>
</evidence>
<reference evidence="1" key="1">
    <citation type="submission" date="2021-01" db="EMBL/GenBank/DDBJ databases">
        <title>Whole genome shotgun sequence of Sinosporangium siamense NBRC 109515.</title>
        <authorList>
            <person name="Komaki H."/>
            <person name="Tamura T."/>
        </authorList>
    </citation>
    <scope>NUCLEOTIDE SEQUENCE</scope>
    <source>
        <strain evidence="1">NBRC 109515</strain>
    </source>
</reference>
<dbReference type="AlphaFoldDB" id="A0A919VBB4"/>
<dbReference type="RefSeq" id="WP_204031344.1">
    <property type="nucleotide sequence ID" value="NZ_BOOW01000044.1"/>
</dbReference>
<protein>
    <recommendedName>
        <fullName evidence="3">Type I-U CRISPR-associated protein Cas5/Cas6</fullName>
    </recommendedName>
</protein>
<organism evidence="1 2">
    <name type="scientific">Sinosporangium siamense</name>
    <dbReference type="NCBI Taxonomy" id="1367973"/>
    <lineage>
        <taxon>Bacteria</taxon>
        <taxon>Bacillati</taxon>
        <taxon>Actinomycetota</taxon>
        <taxon>Actinomycetes</taxon>
        <taxon>Streptosporangiales</taxon>
        <taxon>Streptosporangiaceae</taxon>
        <taxon>Sinosporangium</taxon>
    </lineage>
</organism>
<accession>A0A919VBB4</accession>
<dbReference type="Proteomes" id="UP000606172">
    <property type="component" value="Unassembled WGS sequence"/>
</dbReference>
<name>A0A919VBB4_9ACTN</name>
<dbReference type="EMBL" id="BOOW01000044">
    <property type="protein sequence ID" value="GII96332.1"/>
    <property type="molecule type" value="Genomic_DNA"/>
</dbReference>
<dbReference type="NCBIfam" id="TIGR02165">
    <property type="entry name" value="cas5_6_GSU0054"/>
    <property type="match status" value="1"/>
</dbReference>
<evidence type="ECO:0000313" key="2">
    <source>
        <dbReference type="Proteomes" id="UP000606172"/>
    </source>
</evidence>
<dbReference type="InterPro" id="IPR019089">
    <property type="entry name" value="Cas_GSU0054"/>
</dbReference>
<proteinExistence type="predicted"/>